<proteinExistence type="predicted"/>
<keyword evidence="1" id="KW-0812">Transmembrane</keyword>
<keyword evidence="1" id="KW-0472">Membrane</keyword>
<dbReference type="Proteomes" id="UP000276133">
    <property type="component" value="Unassembled WGS sequence"/>
</dbReference>
<name>A0A3M7P7U0_BRAPC</name>
<keyword evidence="1" id="KW-1133">Transmembrane helix</keyword>
<keyword evidence="3" id="KW-1185">Reference proteome</keyword>
<evidence type="ECO:0000313" key="3">
    <source>
        <dbReference type="Proteomes" id="UP000276133"/>
    </source>
</evidence>
<gene>
    <name evidence="2" type="ORF">BpHYR1_026336</name>
</gene>
<sequence length="64" mass="6980">MKPAFVVVLNVLTSAMNWPSTGSAVPAVYPYAGILWILWYVGSSITFFVVQHEPTSNDGLACVY</sequence>
<feature type="transmembrane region" description="Helical" evidence="1">
    <location>
        <begin position="34"/>
        <end position="50"/>
    </location>
</feature>
<accession>A0A3M7P7U0</accession>
<evidence type="ECO:0000313" key="2">
    <source>
        <dbReference type="EMBL" id="RMZ95138.1"/>
    </source>
</evidence>
<dbReference type="AlphaFoldDB" id="A0A3M7P7U0"/>
<reference evidence="2 3" key="1">
    <citation type="journal article" date="2018" name="Sci. Rep.">
        <title>Genomic signatures of local adaptation to the degree of environmental predictability in rotifers.</title>
        <authorList>
            <person name="Franch-Gras L."/>
            <person name="Hahn C."/>
            <person name="Garcia-Roger E.M."/>
            <person name="Carmona M.J."/>
            <person name="Serra M."/>
            <person name="Gomez A."/>
        </authorList>
    </citation>
    <scope>NUCLEOTIDE SEQUENCE [LARGE SCALE GENOMIC DNA]</scope>
    <source>
        <strain evidence="2">HYR1</strain>
    </source>
</reference>
<dbReference type="EMBL" id="REGN01012567">
    <property type="protein sequence ID" value="RMZ95138.1"/>
    <property type="molecule type" value="Genomic_DNA"/>
</dbReference>
<organism evidence="2 3">
    <name type="scientific">Brachionus plicatilis</name>
    <name type="common">Marine rotifer</name>
    <name type="synonym">Brachionus muelleri</name>
    <dbReference type="NCBI Taxonomy" id="10195"/>
    <lineage>
        <taxon>Eukaryota</taxon>
        <taxon>Metazoa</taxon>
        <taxon>Spiralia</taxon>
        <taxon>Gnathifera</taxon>
        <taxon>Rotifera</taxon>
        <taxon>Eurotatoria</taxon>
        <taxon>Monogononta</taxon>
        <taxon>Pseudotrocha</taxon>
        <taxon>Ploima</taxon>
        <taxon>Brachionidae</taxon>
        <taxon>Brachionus</taxon>
    </lineage>
</organism>
<protein>
    <submittedName>
        <fullName evidence="2">Uncharacterized protein</fullName>
    </submittedName>
</protein>
<comment type="caution">
    <text evidence="2">The sequence shown here is derived from an EMBL/GenBank/DDBJ whole genome shotgun (WGS) entry which is preliminary data.</text>
</comment>
<evidence type="ECO:0000256" key="1">
    <source>
        <dbReference type="SAM" id="Phobius"/>
    </source>
</evidence>